<organism evidence="3 4">
    <name type="scientific">Streptomyces camelliae</name>
    <dbReference type="NCBI Taxonomy" id="3004093"/>
    <lineage>
        <taxon>Bacteria</taxon>
        <taxon>Bacillati</taxon>
        <taxon>Actinomycetota</taxon>
        <taxon>Actinomycetes</taxon>
        <taxon>Kitasatosporales</taxon>
        <taxon>Streptomycetaceae</taxon>
        <taxon>Streptomyces</taxon>
    </lineage>
</organism>
<dbReference type="InterPro" id="IPR036291">
    <property type="entry name" value="NAD(P)-bd_dom_sf"/>
</dbReference>
<evidence type="ECO:0000313" key="3">
    <source>
        <dbReference type="EMBL" id="WBO64741.1"/>
    </source>
</evidence>
<dbReference type="EMBL" id="CP115300">
    <property type="protein sequence ID" value="WBO64741.1"/>
    <property type="molecule type" value="Genomic_DNA"/>
</dbReference>
<feature type="compositionally biased region" description="Pro residues" evidence="2">
    <location>
        <begin position="235"/>
        <end position="247"/>
    </location>
</feature>
<evidence type="ECO:0000256" key="2">
    <source>
        <dbReference type="SAM" id="MobiDB-lite"/>
    </source>
</evidence>
<dbReference type="Proteomes" id="UP001212326">
    <property type="component" value="Chromosome"/>
</dbReference>
<gene>
    <name evidence="3" type="ORF">O1G22_18805</name>
</gene>
<comment type="similarity">
    <text evidence="1">Belongs to the short-chain dehydrogenases/reductases (SDR) family.</text>
</comment>
<evidence type="ECO:0000256" key="1">
    <source>
        <dbReference type="ARBA" id="ARBA00006484"/>
    </source>
</evidence>
<dbReference type="PANTHER" id="PTHR42760">
    <property type="entry name" value="SHORT-CHAIN DEHYDROGENASES/REDUCTASES FAMILY MEMBER"/>
    <property type="match status" value="1"/>
</dbReference>
<dbReference type="Gene3D" id="3.40.50.720">
    <property type="entry name" value="NAD(P)-binding Rossmann-like Domain"/>
    <property type="match status" value="1"/>
</dbReference>
<name>A0ABY7P2I4_9ACTN</name>
<dbReference type="InterPro" id="IPR002347">
    <property type="entry name" value="SDR_fam"/>
</dbReference>
<evidence type="ECO:0000313" key="4">
    <source>
        <dbReference type="Proteomes" id="UP001212326"/>
    </source>
</evidence>
<keyword evidence="4" id="KW-1185">Reference proteome</keyword>
<reference evidence="3 4" key="1">
    <citation type="submission" date="2022-12" db="EMBL/GenBank/DDBJ databases">
        <authorList>
            <person name="Mo P."/>
        </authorList>
    </citation>
    <scope>NUCLEOTIDE SEQUENCE [LARGE SCALE GENOMIC DNA]</scope>
    <source>
        <strain evidence="3 4">HUAS 2-6</strain>
    </source>
</reference>
<dbReference type="PRINTS" id="PR00081">
    <property type="entry name" value="GDHRDH"/>
</dbReference>
<feature type="region of interest" description="Disordered" evidence="2">
    <location>
        <begin position="228"/>
        <end position="257"/>
    </location>
</feature>
<protein>
    <submittedName>
        <fullName evidence="3">SDR family NAD(P)-dependent oxidoreductase</fullName>
    </submittedName>
</protein>
<accession>A0ABY7P2I4</accession>
<dbReference type="RefSeq" id="WP_270082399.1">
    <property type="nucleotide sequence ID" value="NZ_CP115300.1"/>
</dbReference>
<sequence>MNPVAVLVGTAEGTGLAAAVRLAESGLDIALVDPGPASADETLRRITAVGRRCTAIEADPADTGAFSAALARIRSDLGRPDMLLTCVGTGPDEEDESQGADVTAGVARYAPVRRALRTLFVTNRAAAGEMLRGGGGRIVNVARAPRTERTAGDTGRTLVAGLAGFTASVAPELAPFGISVHFVAPAALRPGTRPPVGTAPPADPGSYPEHLADQAALLTGAPAAALTGQGVYLPGRPPARHPAPTPTPTSRGTVATP</sequence>
<dbReference type="SUPFAM" id="SSF51735">
    <property type="entry name" value="NAD(P)-binding Rossmann-fold domains"/>
    <property type="match status" value="1"/>
</dbReference>
<proteinExistence type="inferred from homology"/>
<dbReference type="Pfam" id="PF00106">
    <property type="entry name" value="adh_short"/>
    <property type="match status" value="1"/>
</dbReference>
<dbReference type="PANTHER" id="PTHR42760:SF40">
    <property type="entry name" value="3-OXOACYL-[ACYL-CARRIER-PROTEIN] REDUCTASE, CHLOROPLASTIC"/>
    <property type="match status" value="1"/>
</dbReference>